<reference evidence="2" key="1">
    <citation type="submission" date="2022-10" db="EMBL/GenBank/DDBJ databases">
        <title>Tapping the CABI collections for fungal endophytes: first genome assemblies for Collariella, Neodidymelliopsis, Ascochyta clinopodiicola, Didymella pomorum, Didymosphaeria variabile, Neocosmospora piperis and Neocucurbitaria cava.</title>
        <authorList>
            <person name="Hill R."/>
        </authorList>
    </citation>
    <scope>NUCLEOTIDE SEQUENCE</scope>
    <source>
        <strain evidence="2">IMI 356815</strain>
    </source>
</reference>
<evidence type="ECO:0000313" key="2">
    <source>
        <dbReference type="EMBL" id="KAJ4356694.1"/>
    </source>
</evidence>
<dbReference type="AlphaFoldDB" id="A0A9W9CCN6"/>
<dbReference type="GeneID" id="80908260"/>
<comment type="caution">
    <text evidence="2">The sequence shown here is derived from an EMBL/GenBank/DDBJ whole genome shotgun (WGS) entry which is preliminary data.</text>
</comment>
<evidence type="ECO:0000256" key="1">
    <source>
        <dbReference type="SAM" id="SignalP"/>
    </source>
</evidence>
<feature type="signal peptide" evidence="1">
    <location>
        <begin position="1"/>
        <end position="34"/>
    </location>
</feature>
<accession>A0A9W9CCN6</accession>
<name>A0A9W9CCN6_9PLEO</name>
<dbReference type="Proteomes" id="UP001140513">
    <property type="component" value="Unassembled WGS sequence"/>
</dbReference>
<proteinExistence type="predicted"/>
<protein>
    <recommendedName>
        <fullName evidence="4">Ecp2 effector protein domain-containing protein</fullName>
    </recommendedName>
</protein>
<dbReference type="RefSeq" id="XP_056073820.1">
    <property type="nucleotide sequence ID" value="XM_056213512.1"/>
</dbReference>
<dbReference type="EMBL" id="JAPEUX010000003">
    <property type="protein sequence ID" value="KAJ4356694.1"/>
    <property type="molecule type" value="Genomic_DNA"/>
</dbReference>
<sequence length="200" mass="21659">MYIVLRGDHFAPSKMLYTLLPLLLTAASPITASAIPPNTTALDPPVPIRECFTNANNTLFLPLIPQFADLLESEPRTNLSAFPDLKNGQSARRPQHTINGVCIELLAFNTDVLFPLQITGSGLAHTARGIAEQCGGLGWGYYVDKETGNNYHKELWAILEPCSTWAPKTSGGRLICATDTTGMERHDPSLPCPGEEAAGR</sequence>
<organism evidence="2 3">
    <name type="scientific">Didymosphaeria variabile</name>
    <dbReference type="NCBI Taxonomy" id="1932322"/>
    <lineage>
        <taxon>Eukaryota</taxon>
        <taxon>Fungi</taxon>
        <taxon>Dikarya</taxon>
        <taxon>Ascomycota</taxon>
        <taxon>Pezizomycotina</taxon>
        <taxon>Dothideomycetes</taxon>
        <taxon>Pleosporomycetidae</taxon>
        <taxon>Pleosporales</taxon>
        <taxon>Massarineae</taxon>
        <taxon>Didymosphaeriaceae</taxon>
        <taxon>Didymosphaeria</taxon>
    </lineage>
</organism>
<evidence type="ECO:0008006" key="4">
    <source>
        <dbReference type="Google" id="ProtNLM"/>
    </source>
</evidence>
<keyword evidence="1" id="KW-0732">Signal</keyword>
<evidence type="ECO:0000313" key="3">
    <source>
        <dbReference type="Proteomes" id="UP001140513"/>
    </source>
</evidence>
<feature type="chain" id="PRO_5040953313" description="Ecp2 effector protein domain-containing protein" evidence="1">
    <location>
        <begin position="35"/>
        <end position="200"/>
    </location>
</feature>
<dbReference type="OrthoDB" id="3783655at2759"/>
<gene>
    <name evidence="2" type="ORF">N0V89_004730</name>
</gene>
<keyword evidence="3" id="KW-1185">Reference proteome</keyword>